<keyword evidence="7 11" id="KW-0408">Iron</keyword>
<dbReference type="InterPro" id="IPR005130">
    <property type="entry name" value="Ser_deHydtase-like_asu"/>
</dbReference>
<evidence type="ECO:0000256" key="9">
    <source>
        <dbReference type="ARBA" id="ARBA00023239"/>
    </source>
</evidence>
<dbReference type="InterPro" id="IPR004642">
    <property type="entry name" value="Ser_deHydtase_asu"/>
</dbReference>
<dbReference type="GO" id="GO:0003941">
    <property type="term" value="F:L-serine ammonia-lyase activity"/>
    <property type="evidence" value="ECO:0007669"/>
    <property type="project" value="UniProtKB-EC"/>
</dbReference>
<comment type="similarity">
    <text evidence="3 11">Belongs to the iron-sulfur dependent L-serine dehydratase family.</text>
</comment>
<dbReference type="InterPro" id="IPR051318">
    <property type="entry name" value="Fe-S_L-Ser"/>
</dbReference>
<gene>
    <name evidence="13" type="primary">sdaAA</name>
    <name evidence="13" type="ORF">WMO14_09285</name>
</gene>
<keyword evidence="6 11" id="KW-0479">Metal-binding</keyword>
<evidence type="ECO:0000313" key="13">
    <source>
        <dbReference type="EMBL" id="MEQ2380072.1"/>
    </source>
</evidence>
<evidence type="ECO:0000256" key="4">
    <source>
        <dbReference type="ARBA" id="ARBA00022432"/>
    </source>
</evidence>
<dbReference type="EMBL" id="JBBMER010000006">
    <property type="protein sequence ID" value="MEQ2380072.1"/>
    <property type="molecule type" value="Genomic_DNA"/>
</dbReference>
<dbReference type="PANTHER" id="PTHR30182:SF1">
    <property type="entry name" value="L-SERINE DEHYDRATASE 1"/>
    <property type="match status" value="1"/>
</dbReference>
<dbReference type="RefSeq" id="WP_022501286.1">
    <property type="nucleotide sequence ID" value="NZ_DAWCMB010000359.1"/>
</dbReference>
<keyword evidence="4 11" id="KW-0312">Gluconeogenesis</keyword>
<dbReference type="Pfam" id="PF03313">
    <property type="entry name" value="SDH_alpha"/>
    <property type="match status" value="1"/>
</dbReference>
<dbReference type="NCBIfam" id="TIGR00718">
    <property type="entry name" value="sda_alpha"/>
    <property type="match status" value="1"/>
</dbReference>
<reference evidence="13 14" key="1">
    <citation type="submission" date="2024-03" db="EMBL/GenBank/DDBJ databases">
        <title>Human intestinal bacterial collection.</title>
        <authorList>
            <person name="Pauvert C."/>
            <person name="Hitch T.C.A."/>
            <person name="Clavel T."/>
        </authorList>
    </citation>
    <scope>NUCLEOTIDE SEQUENCE [LARGE SCALE GENOMIC DNA]</scope>
    <source>
        <strain evidence="13 14">CLA-AA-H255</strain>
    </source>
</reference>
<dbReference type="Proteomes" id="UP001442364">
    <property type="component" value="Unassembled WGS sequence"/>
</dbReference>
<comment type="catalytic activity">
    <reaction evidence="10 11">
        <text>L-serine = pyruvate + NH4(+)</text>
        <dbReference type="Rhea" id="RHEA:19169"/>
        <dbReference type="ChEBI" id="CHEBI:15361"/>
        <dbReference type="ChEBI" id="CHEBI:28938"/>
        <dbReference type="ChEBI" id="CHEBI:33384"/>
        <dbReference type="EC" id="4.3.1.17"/>
    </reaction>
</comment>
<keyword evidence="9 11" id="KW-0456">Lyase</keyword>
<evidence type="ECO:0000256" key="5">
    <source>
        <dbReference type="ARBA" id="ARBA00022485"/>
    </source>
</evidence>
<feature type="domain" description="Serine dehydratase-like alpha subunit" evidence="12">
    <location>
        <begin position="16"/>
        <end position="275"/>
    </location>
</feature>
<evidence type="ECO:0000256" key="10">
    <source>
        <dbReference type="ARBA" id="ARBA00049406"/>
    </source>
</evidence>
<protein>
    <recommendedName>
        <fullName evidence="11">L-serine dehydratase</fullName>
        <ecNumber evidence="11">4.3.1.17</ecNumber>
    </recommendedName>
</protein>
<comment type="pathway">
    <text evidence="2">Carbohydrate biosynthesis; gluconeogenesis.</text>
</comment>
<proteinExistence type="inferred from homology"/>
<sequence length="292" mass="31041">MNYHSINDLVELCHKNNAQIWQVIMMDNAHERMVSEDKIFENMRLMYKAMKTADNNYDKSLKSPSRMAGGDGELMYQYNKSGRNICGDFVGMVMEKALKMGESNACMRRIVAAPTAGSCGVIPAVFISYETYFKALEDDMVKALLIASGIGAVIAENASIAGASGGCQAEIGSASAMAAAGLTFLQGGDSLQIVNSSALALKSMLGLACDPVCGLVEVPCIKRNVAGAMNAITAAQMSMAGIKSVISPDEVIDSMQRIGAAMPSSLKETAREGLAITPTAELIKRELDKVTD</sequence>
<comment type="caution">
    <text evidence="13">The sequence shown here is derived from an EMBL/GenBank/DDBJ whole genome shotgun (WGS) entry which is preliminary data.</text>
</comment>
<evidence type="ECO:0000256" key="2">
    <source>
        <dbReference type="ARBA" id="ARBA00004742"/>
    </source>
</evidence>
<dbReference type="EC" id="4.3.1.17" evidence="11"/>
<evidence type="ECO:0000256" key="1">
    <source>
        <dbReference type="ARBA" id="ARBA00001966"/>
    </source>
</evidence>
<name>A0ABV1BWE0_9FIRM</name>
<keyword evidence="14" id="KW-1185">Reference proteome</keyword>
<evidence type="ECO:0000256" key="6">
    <source>
        <dbReference type="ARBA" id="ARBA00022723"/>
    </source>
</evidence>
<accession>A0ABV1BWE0</accession>
<evidence type="ECO:0000259" key="12">
    <source>
        <dbReference type="Pfam" id="PF03313"/>
    </source>
</evidence>
<keyword evidence="8 11" id="KW-0411">Iron-sulfur</keyword>
<organism evidence="13 14">
    <name type="scientific">[Lactobacillus] rogosae</name>
    <dbReference type="NCBI Taxonomy" id="706562"/>
    <lineage>
        <taxon>Bacteria</taxon>
        <taxon>Bacillati</taxon>
        <taxon>Bacillota</taxon>
        <taxon>Clostridia</taxon>
        <taxon>Lachnospirales</taxon>
        <taxon>Lachnospiraceae</taxon>
        <taxon>Lachnospira</taxon>
    </lineage>
</organism>
<evidence type="ECO:0000256" key="11">
    <source>
        <dbReference type="RuleBase" id="RU366059"/>
    </source>
</evidence>
<evidence type="ECO:0000256" key="3">
    <source>
        <dbReference type="ARBA" id="ARBA00008636"/>
    </source>
</evidence>
<evidence type="ECO:0000256" key="8">
    <source>
        <dbReference type="ARBA" id="ARBA00023014"/>
    </source>
</evidence>
<keyword evidence="5 11" id="KW-0004">4Fe-4S</keyword>
<comment type="cofactor">
    <cofactor evidence="1 11">
        <name>[4Fe-4S] cluster</name>
        <dbReference type="ChEBI" id="CHEBI:49883"/>
    </cofactor>
</comment>
<dbReference type="PANTHER" id="PTHR30182">
    <property type="entry name" value="L-SERINE DEHYDRATASE"/>
    <property type="match status" value="1"/>
</dbReference>
<evidence type="ECO:0000313" key="14">
    <source>
        <dbReference type="Proteomes" id="UP001442364"/>
    </source>
</evidence>
<evidence type="ECO:0000256" key="7">
    <source>
        <dbReference type="ARBA" id="ARBA00023004"/>
    </source>
</evidence>